<dbReference type="InterPro" id="IPR002321">
    <property type="entry name" value="Cyt_c_II"/>
</dbReference>
<sequence length="142" mass="14555">MRRFAAAAVLVAFGATVAFAGPIEDRQAIMKGVAAATKTATGIAKGETPFDAAKAKEIAAVYENAAAKMPTLFPDDSKTGNDTTAAPKIWEDKAGFAAEFAKLGTDAKALAATTDTASFAAAFKTLTGECGTCHGTYRIKKG</sequence>
<reference evidence="7 8" key="1">
    <citation type="submission" date="2023-07" db="EMBL/GenBank/DDBJ databases">
        <title>Genomic Encyclopedia of Type Strains, Phase IV (KMG-IV): sequencing the most valuable type-strain genomes for metagenomic binning, comparative biology and taxonomic classification.</title>
        <authorList>
            <person name="Goeker M."/>
        </authorList>
    </citation>
    <scope>NUCLEOTIDE SEQUENCE [LARGE SCALE GENOMIC DNA]</scope>
    <source>
        <strain evidence="7 8">DSM 19619</strain>
    </source>
</reference>
<dbReference type="RefSeq" id="WP_307279569.1">
    <property type="nucleotide sequence ID" value="NZ_JAUSVX010000012.1"/>
</dbReference>
<proteinExistence type="predicted"/>
<evidence type="ECO:0000256" key="4">
    <source>
        <dbReference type="ARBA" id="ARBA00022982"/>
    </source>
</evidence>
<dbReference type="Pfam" id="PF01322">
    <property type="entry name" value="Cytochrom_C_2"/>
    <property type="match status" value="1"/>
</dbReference>
<accession>A0ABU0JE66</accession>
<keyword evidence="2" id="KW-0349">Heme</keyword>
<keyword evidence="6" id="KW-0732">Signal</keyword>
<dbReference type="PIRSF" id="PIRSF000027">
    <property type="entry name" value="Cytc_c_prime"/>
    <property type="match status" value="1"/>
</dbReference>
<dbReference type="Gene3D" id="1.20.120.10">
    <property type="entry name" value="Cytochrome c/b562"/>
    <property type="match status" value="1"/>
</dbReference>
<keyword evidence="4" id="KW-0249">Electron transport</keyword>
<keyword evidence="5" id="KW-0408">Iron</keyword>
<evidence type="ECO:0000256" key="5">
    <source>
        <dbReference type="ARBA" id="ARBA00023004"/>
    </source>
</evidence>
<evidence type="ECO:0000313" key="7">
    <source>
        <dbReference type="EMBL" id="MDQ0472572.1"/>
    </source>
</evidence>
<feature type="signal peptide" evidence="6">
    <location>
        <begin position="1"/>
        <end position="20"/>
    </location>
</feature>
<evidence type="ECO:0000256" key="6">
    <source>
        <dbReference type="SAM" id="SignalP"/>
    </source>
</evidence>
<dbReference type="PROSITE" id="PS51009">
    <property type="entry name" value="CYTCII"/>
    <property type="match status" value="1"/>
</dbReference>
<evidence type="ECO:0000256" key="2">
    <source>
        <dbReference type="ARBA" id="ARBA00022617"/>
    </source>
</evidence>
<protein>
    <submittedName>
        <fullName evidence="7">Cytochrome c556</fullName>
    </submittedName>
</protein>
<keyword evidence="1" id="KW-0813">Transport</keyword>
<dbReference type="InterPro" id="IPR012127">
    <property type="entry name" value="Cyt_c_prime"/>
</dbReference>
<feature type="chain" id="PRO_5047414408" evidence="6">
    <location>
        <begin position="21"/>
        <end position="142"/>
    </location>
</feature>
<dbReference type="Proteomes" id="UP001242480">
    <property type="component" value="Unassembled WGS sequence"/>
</dbReference>
<organism evidence="7 8">
    <name type="scientific">Labrys wisconsinensis</name>
    <dbReference type="NCBI Taxonomy" id="425677"/>
    <lineage>
        <taxon>Bacteria</taxon>
        <taxon>Pseudomonadati</taxon>
        <taxon>Pseudomonadota</taxon>
        <taxon>Alphaproteobacteria</taxon>
        <taxon>Hyphomicrobiales</taxon>
        <taxon>Xanthobacteraceae</taxon>
        <taxon>Labrys</taxon>
    </lineage>
</organism>
<gene>
    <name evidence="7" type="ORF">QO011_005601</name>
</gene>
<evidence type="ECO:0000256" key="3">
    <source>
        <dbReference type="ARBA" id="ARBA00022723"/>
    </source>
</evidence>
<keyword evidence="3" id="KW-0479">Metal-binding</keyword>
<evidence type="ECO:0000313" key="8">
    <source>
        <dbReference type="Proteomes" id="UP001242480"/>
    </source>
</evidence>
<keyword evidence="8" id="KW-1185">Reference proteome</keyword>
<dbReference type="InterPro" id="IPR010980">
    <property type="entry name" value="Cyt_c/b562"/>
</dbReference>
<dbReference type="EMBL" id="JAUSVX010000012">
    <property type="protein sequence ID" value="MDQ0472572.1"/>
    <property type="molecule type" value="Genomic_DNA"/>
</dbReference>
<comment type="caution">
    <text evidence="7">The sequence shown here is derived from an EMBL/GenBank/DDBJ whole genome shotgun (WGS) entry which is preliminary data.</text>
</comment>
<evidence type="ECO:0000256" key="1">
    <source>
        <dbReference type="ARBA" id="ARBA00022448"/>
    </source>
</evidence>
<name>A0ABU0JE66_9HYPH</name>
<dbReference type="SUPFAM" id="SSF47175">
    <property type="entry name" value="Cytochromes"/>
    <property type="match status" value="1"/>
</dbReference>